<dbReference type="OrthoDB" id="10253204at2759"/>
<dbReference type="InterPro" id="IPR007109">
    <property type="entry name" value="Brix"/>
</dbReference>
<dbReference type="Pfam" id="PF04427">
    <property type="entry name" value="Brix"/>
    <property type="match status" value="1"/>
</dbReference>
<evidence type="ECO:0000313" key="3">
    <source>
        <dbReference type="EnsemblPlants" id="TraesCS3B02G302100.1"/>
    </source>
</evidence>
<dbReference type="GO" id="GO:0000460">
    <property type="term" value="P:maturation of 5.8S rRNA"/>
    <property type="evidence" value="ECO:0000318"/>
    <property type="project" value="GO_Central"/>
</dbReference>
<feature type="compositionally biased region" description="Basic and acidic residues" evidence="1">
    <location>
        <begin position="51"/>
        <end position="62"/>
    </location>
</feature>
<proteinExistence type="predicted"/>
<feature type="compositionally biased region" description="Basic and acidic residues" evidence="1">
    <location>
        <begin position="102"/>
        <end position="124"/>
    </location>
</feature>
<feature type="domain" description="Brix" evidence="2">
    <location>
        <begin position="327"/>
        <end position="537"/>
    </location>
</feature>
<feature type="compositionally biased region" description="Basic and acidic residues" evidence="1">
    <location>
        <begin position="161"/>
        <end position="172"/>
    </location>
</feature>
<protein>
    <recommendedName>
        <fullName evidence="2">Brix domain-containing protein</fullName>
    </recommendedName>
</protein>
<dbReference type="EnsemblPlants" id="TraesCS3B02G302100.1">
    <property type="protein sequence ID" value="TraesCS3B02G302100.1"/>
    <property type="gene ID" value="TraesCS3B02G302100"/>
</dbReference>
<accession>A0A3B6FPV5</accession>
<evidence type="ECO:0000259" key="2">
    <source>
        <dbReference type="PROSITE" id="PS50833"/>
    </source>
</evidence>
<dbReference type="STRING" id="4565.A0A3B6FPV5"/>
<dbReference type="Gramene" id="TraesMAC3B03G01672980.3">
    <property type="protein sequence ID" value="TraesMAC3B03G01672980.3"/>
    <property type="gene ID" value="TraesMAC3B03G01672980"/>
</dbReference>
<dbReference type="Gramene" id="TraesJUL3B03G01686140.2">
    <property type="protein sequence ID" value="TraesJUL3B03G01686140.2"/>
    <property type="gene ID" value="TraesJUL3B03G01686140"/>
</dbReference>
<evidence type="ECO:0000256" key="1">
    <source>
        <dbReference type="SAM" id="MobiDB-lite"/>
    </source>
</evidence>
<dbReference type="PANTHER" id="PTHR22734:SF3">
    <property type="entry name" value="RIBOSOME PRODUCTION FACTOR 1"/>
    <property type="match status" value="1"/>
</dbReference>
<dbReference type="GO" id="GO:0030687">
    <property type="term" value="C:preribosome, large subunit precursor"/>
    <property type="evidence" value="ECO:0000318"/>
    <property type="project" value="GO_Central"/>
</dbReference>
<feature type="compositionally biased region" description="Basic and acidic residues" evidence="1">
    <location>
        <begin position="23"/>
        <end position="39"/>
    </location>
</feature>
<organism evidence="3">
    <name type="scientific">Triticum aestivum</name>
    <name type="common">Wheat</name>
    <dbReference type="NCBI Taxonomy" id="4565"/>
    <lineage>
        <taxon>Eukaryota</taxon>
        <taxon>Viridiplantae</taxon>
        <taxon>Streptophyta</taxon>
        <taxon>Embryophyta</taxon>
        <taxon>Tracheophyta</taxon>
        <taxon>Spermatophyta</taxon>
        <taxon>Magnoliopsida</taxon>
        <taxon>Liliopsida</taxon>
        <taxon>Poales</taxon>
        <taxon>Poaceae</taxon>
        <taxon>BOP clade</taxon>
        <taxon>Pooideae</taxon>
        <taxon>Triticodae</taxon>
        <taxon>Triticeae</taxon>
        <taxon>Triticinae</taxon>
        <taxon>Triticum</taxon>
    </lineage>
</organism>
<dbReference type="OMA" id="YANERKF"/>
<dbReference type="GO" id="GO:0005730">
    <property type="term" value="C:nucleolus"/>
    <property type="evidence" value="ECO:0000318"/>
    <property type="project" value="GO_Central"/>
</dbReference>
<name>A0A3B6FPV5_WHEAT</name>
<dbReference type="GO" id="GO:0042134">
    <property type="term" value="F:rRNA primary transcript binding"/>
    <property type="evidence" value="ECO:0007669"/>
    <property type="project" value="InterPro"/>
</dbReference>
<dbReference type="SMR" id="A0A3B6FPV5"/>
<dbReference type="Gramene" id="TraesCS3B02G302100.1">
    <property type="protein sequence ID" value="TraesCS3B02G302100.1"/>
    <property type="gene ID" value="TraesCS3B02G302100"/>
</dbReference>
<keyword evidence="4" id="KW-1185">Reference proteome</keyword>
<evidence type="ECO:0000313" key="4">
    <source>
        <dbReference type="Proteomes" id="UP000019116"/>
    </source>
</evidence>
<dbReference type="Gramene" id="TraesJUL3B03G01686140.1">
    <property type="protein sequence ID" value="TraesJUL3B03G01686140.1"/>
    <property type="gene ID" value="TraesJUL3B03G01686140"/>
</dbReference>
<dbReference type="Proteomes" id="UP000019116">
    <property type="component" value="Chromosome 3B"/>
</dbReference>
<dbReference type="AlphaFoldDB" id="A0A3B6FPV5"/>
<dbReference type="Gramene" id="TraesMAC3B03G01672980.2">
    <property type="protein sequence ID" value="TraesMAC3B03G01672980.2"/>
    <property type="gene ID" value="TraesMAC3B03G01672980"/>
</dbReference>
<dbReference type="SUPFAM" id="SSF52954">
    <property type="entry name" value="Class II aaRS ABD-related"/>
    <property type="match status" value="1"/>
</dbReference>
<dbReference type="PANTHER" id="PTHR22734">
    <property type="entry name" value="U3 SMALL NUCLEOLAR RIBONUCLEOPROTEIN PROTEIN IMP4"/>
    <property type="match status" value="1"/>
</dbReference>
<reference evidence="3" key="1">
    <citation type="submission" date="2018-08" db="EMBL/GenBank/DDBJ databases">
        <authorList>
            <person name="Rossello M."/>
        </authorList>
    </citation>
    <scope>NUCLEOTIDE SEQUENCE [LARGE SCALE GENOMIC DNA]</scope>
    <source>
        <strain evidence="3">cv. Chinese Spring</strain>
    </source>
</reference>
<dbReference type="GO" id="GO:0000470">
    <property type="term" value="P:maturation of LSU-rRNA"/>
    <property type="evidence" value="ECO:0000318"/>
    <property type="project" value="GO_Central"/>
</dbReference>
<sequence length="537" mass="60503">MTRERSTGKKRSGTKRNQGGSRGNEEEKPVPGAKEEKLPPKLSTDALFPGDKGEIRAMEGKKPTPQMVFMAEKEETVNNESGVWKRNQSTDVASPGDSGGITRRDGKGVKEKKPAAKTHNNDSRAKRHQGGSRGEEEKPVPVAKGKKLPPKHSTYALFPVDKGESRGGEGEKPAPQMVLTAKQEEVVNAEAGKKRKQSPEEDEGQSRGVKPLGTRHMEKLEAEIQVLPEEVVNTKAGKKRKQSPEEDEGQSRGAKSLGTRHMEKSEAEIQVLPKGDNVDGKEKKKKGKRIRRSKLKKDRLITRAAQRNMFGSALKDEFPVLKDGSKPKVLITACQYIMDKQGPSSSFIHELMQLIPDACYIHRTNVCLDEVVEYANERKFTSLIVALSDGLKIINLPDGPLAHLELSEFTPRKDIKNHGEPISREPELVFNNFEAHLGYRLQRLISSLFPQADFNKRQVFTFELKQQHILFRNHSIENSEDQNSVVQVCIVNANLWSYEMALRARNYIDPLHDEARLRNTRKWEWVWFYTLPRTVGG</sequence>
<dbReference type="InterPro" id="IPR044281">
    <property type="entry name" value="IMP4/RPF1"/>
</dbReference>
<dbReference type="Gramene" id="TraesRN3B0100775800.1">
    <property type="protein sequence ID" value="TraesRN3B0100775800.1"/>
    <property type="gene ID" value="TraesRN3B0100775800"/>
</dbReference>
<dbReference type="PROSITE" id="PS50833">
    <property type="entry name" value="BRIX"/>
    <property type="match status" value="1"/>
</dbReference>
<dbReference type="SMART" id="SM00879">
    <property type="entry name" value="Brix"/>
    <property type="match status" value="1"/>
</dbReference>
<dbReference type="Gramene" id="TraesMAC3B03G01672980.4">
    <property type="protein sequence ID" value="TraesMAC3B03G01672980.4"/>
    <property type="gene ID" value="TraesMAC3B03G01672980"/>
</dbReference>
<feature type="region of interest" description="Disordered" evidence="1">
    <location>
        <begin position="1"/>
        <end position="296"/>
    </location>
</feature>
<dbReference type="Gramene" id="TraesCS3B03G0778700.1">
    <property type="protein sequence ID" value="TraesCS3B03G0778700.1.CDS"/>
    <property type="gene ID" value="TraesCS3B03G0778700"/>
</dbReference>
<dbReference type="Gene3D" id="3.40.50.10480">
    <property type="entry name" value="Probable brix-domain ribosomal biogenesis protein"/>
    <property type="match status" value="1"/>
</dbReference>
<reference evidence="3" key="2">
    <citation type="submission" date="2018-10" db="UniProtKB">
        <authorList>
            <consortium name="EnsemblPlants"/>
        </authorList>
    </citation>
    <scope>IDENTIFICATION</scope>
</reference>
<feature type="compositionally biased region" description="Basic residues" evidence="1">
    <location>
        <begin position="283"/>
        <end position="296"/>
    </location>
</feature>
<feature type="compositionally biased region" description="Polar residues" evidence="1">
    <location>
        <begin position="78"/>
        <end position="92"/>
    </location>
</feature>
<dbReference type="Gramene" id="TraesROB_scaffold_057850_01G000100.1">
    <property type="protein sequence ID" value="TraesROB_scaffold_057850_01G000100.1"/>
    <property type="gene ID" value="TraesROB_scaffold_057850_01G000100"/>
</dbReference>